<accession>A0A194VHJ1</accession>
<keyword evidence="2" id="KW-1185">Reference proteome</keyword>
<dbReference type="EMBL" id="KN796113">
    <property type="protein sequence ID" value="KUI63448.1"/>
    <property type="molecule type" value="Genomic_DNA"/>
</dbReference>
<reference evidence="1" key="1">
    <citation type="submission" date="2014-12" db="EMBL/GenBank/DDBJ databases">
        <title>Genome Sequence of Valsa Canker Pathogens Uncovers a Specific Adaption of Colonization on Woody Bark.</title>
        <authorList>
            <person name="Yin Z."/>
            <person name="Liu H."/>
            <person name="Gao X."/>
            <person name="Li Z."/>
            <person name="Song N."/>
            <person name="Ke X."/>
            <person name="Dai Q."/>
            <person name="Wu Y."/>
            <person name="Sun Y."/>
            <person name="Xu J.-R."/>
            <person name="Kang Z.K."/>
            <person name="Wang L."/>
            <person name="Huang L."/>
        </authorList>
    </citation>
    <scope>NUCLEOTIDE SEQUENCE [LARGE SCALE GENOMIC DNA]</scope>
    <source>
        <strain evidence="1">03-8</strain>
    </source>
</reference>
<organism evidence="1 2">
    <name type="scientific">Cytospora mali</name>
    <name type="common">Apple Valsa canker fungus</name>
    <name type="synonym">Valsa mali</name>
    <dbReference type="NCBI Taxonomy" id="578113"/>
    <lineage>
        <taxon>Eukaryota</taxon>
        <taxon>Fungi</taxon>
        <taxon>Dikarya</taxon>
        <taxon>Ascomycota</taxon>
        <taxon>Pezizomycotina</taxon>
        <taxon>Sordariomycetes</taxon>
        <taxon>Sordariomycetidae</taxon>
        <taxon>Diaporthales</taxon>
        <taxon>Cytosporaceae</taxon>
        <taxon>Cytospora</taxon>
    </lineage>
</organism>
<evidence type="ECO:0000313" key="2">
    <source>
        <dbReference type="Proteomes" id="UP000078559"/>
    </source>
</evidence>
<evidence type="ECO:0000313" key="1">
    <source>
        <dbReference type="EMBL" id="KUI63448.1"/>
    </source>
</evidence>
<protein>
    <submittedName>
        <fullName evidence="1">Uncharacterized protein</fullName>
    </submittedName>
</protein>
<proteinExistence type="predicted"/>
<dbReference type="Proteomes" id="UP000078559">
    <property type="component" value="Unassembled WGS sequence"/>
</dbReference>
<name>A0A194VHJ1_CYTMA</name>
<gene>
    <name evidence="1" type="ORF">VM1G_12000</name>
</gene>
<dbReference type="AlphaFoldDB" id="A0A194VHJ1"/>
<sequence length="150" mass="16144">MQISQQTRRARQDIIPSGVSLLSATIISTNFLLENALLVLRANDSTTRGSAREQLAVKRHYGSVAGIRRSYLSDGLKYIRRLHILGRGKVTSTLAAATVALQGSSNGTNDMQRLLTGSVKGRNPIASRDHKLLGKSGLISAHVANLLISL</sequence>